<protein>
    <submittedName>
        <fullName evidence="2">Uncharacterized protein</fullName>
    </submittedName>
</protein>
<feature type="transmembrane region" description="Helical" evidence="1">
    <location>
        <begin position="12"/>
        <end position="30"/>
    </location>
</feature>
<dbReference type="EMBL" id="BMKK01000005">
    <property type="protein sequence ID" value="GGD63315.1"/>
    <property type="molecule type" value="Genomic_DNA"/>
</dbReference>
<reference evidence="2" key="2">
    <citation type="submission" date="2020-09" db="EMBL/GenBank/DDBJ databases">
        <authorList>
            <person name="Sun Q."/>
            <person name="Zhou Y."/>
        </authorList>
    </citation>
    <scope>NUCLEOTIDE SEQUENCE</scope>
    <source>
        <strain evidence="2">CGMCC 1.15958</strain>
    </source>
</reference>
<keyword evidence="3" id="KW-1185">Reference proteome</keyword>
<dbReference type="RefSeq" id="WP_188766840.1">
    <property type="nucleotide sequence ID" value="NZ_BMKK01000005.1"/>
</dbReference>
<sequence length="121" mass="13848">METTTKQDKLLFFGISFAALAALIFIINYVNPITGFGVAYIFLLAILLAGIITVLKFDFAKITEKYKSTNPYLISGIFWSALAIMKWLKYIRKDNFDWIIASLFALVAIINWISYFKKSNK</sequence>
<keyword evidence="1" id="KW-1133">Transmembrane helix</keyword>
<feature type="transmembrane region" description="Helical" evidence="1">
    <location>
        <begin position="36"/>
        <end position="59"/>
    </location>
</feature>
<feature type="transmembrane region" description="Helical" evidence="1">
    <location>
        <begin position="96"/>
        <end position="116"/>
    </location>
</feature>
<organism evidence="2 3">
    <name type="scientific">Emticicia aquatilis</name>
    <dbReference type="NCBI Taxonomy" id="1537369"/>
    <lineage>
        <taxon>Bacteria</taxon>
        <taxon>Pseudomonadati</taxon>
        <taxon>Bacteroidota</taxon>
        <taxon>Cytophagia</taxon>
        <taxon>Cytophagales</taxon>
        <taxon>Leadbetterellaceae</taxon>
        <taxon>Emticicia</taxon>
    </lineage>
</organism>
<dbReference type="Proteomes" id="UP000609064">
    <property type="component" value="Unassembled WGS sequence"/>
</dbReference>
<evidence type="ECO:0000256" key="1">
    <source>
        <dbReference type="SAM" id="Phobius"/>
    </source>
</evidence>
<accession>A0A917DRK6</accession>
<gene>
    <name evidence="2" type="ORF">GCM10011514_29180</name>
</gene>
<keyword evidence="1" id="KW-0812">Transmembrane</keyword>
<proteinExistence type="predicted"/>
<comment type="caution">
    <text evidence="2">The sequence shown here is derived from an EMBL/GenBank/DDBJ whole genome shotgun (WGS) entry which is preliminary data.</text>
</comment>
<evidence type="ECO:0000313" key="3">
    <source>
        <dbReference type="Proteomes" id="UP000609064"/>
    </source>
</evidence>
<name>A0A917DRK6_9BACT</name>
<reference evidence="2" key="1">
    <citation type="journal article" date="2014" name="Int. J. Syst. Evol. Microbiol.">
        <title>Complete genome sequence of Corynebacterium casei LMG S-19264T (=DSM 44701T), isolated from a smear-ripened cheese.</title>
        <authorList>
            <consortium name="US DOE Joint Genome Institute (JGI-PGF)"/>
            <person name="Walter F."/>
            <person name="Albersmeier A."/>
            <person name="Kalinowski J."/>
            <person name="Ruckert C."/>
        </authorList>
    </citation>
    <scope>NUCLEOTIDE SEQUENCE</scope>
    <source>
        <strain evidence="2">CGMCC 1.15958</strain>
    </source>
</reference>
<feature type="transmembrane region" description="Helical" evidence="1">
    <location>
        <begin position="71"/>
        <end position="90"/>
    </location>
</feature>
<keyword evidence="1" id="KW-0472">Membrane</keyword>
<evidence type="ECO:0000313" key="2">
    <source>
        <dbReference type="EMBL" id="GGD63315.1"/>
    </source>
</evidence>
<dbReference type="AlphaFoldDB" id="A0A917DRK6"/>